<dbReference type="InterPro" id="IPR002105">
    <property type="entry name" value="Dockerin_1_rpt"/>
</dbReference>
<evidence type="ECO:0000259" key="3">
    <source>
        <dbReference type="PROSITE" id="PS51766"/>
    </source>
</evidence>
<feature type="signal peptide" evidence="2">
    <location>
        <begin position="1"/>
        <end position="24"/>
    </location>
</feature>
<comment type="caution">
    <text evidence="4">The sequence shown here is derived from an EMBL/GenBank/DDBJ whole genome shotgun (WGS) entry which is preliminary data.</text>
</comment>
<dbReference type="Pfam" id="PF00404">
    <property type="entry name" value="Dockerin_1"/>
    <property type="match status" value="1"/>
</dbReference>
<dbReference type="InterPro" id="IPR055188">
    <property type="entry name" value="Choice_anch_I"/>
</dbReference>
<dbReference type="Gene3D" id="2.130.10.10">
    <property type="entry name" value="YVTN repeat-like/Quinoprotein amine dehydrogenase"/>
    <property type="match status" value="1"/>
</dbReference>
<feature type="chain" id="PRO_5046738312" evidence="2">
    <location>
        <begin position="25"/>
        <end position="1128"/>
    </location>
</feature>
<sequence length="1128" mass="124544">MKKKYVVASVLTLLVAVSTTSANAVIPAALADTRFGMFYDESLQPFYHGVASGDPLSDRVIIWTRVTPQSQDPVEVNWKVSTDPYLINIVQSGSYVTDSDKDYTVKIDVDGLEPGTIYYYGFSSSGANSLTGRTKTTPVGETDRVRLGVVTGSNYQWGRFNSYANLAKRNDLDAFIHTGDYFYEYESGHYAHPDLQGRDHFPDKELLELDDYRQRFSQYRLDSDLRRLHQQLPVIAQWDDHEHANDSWVNGAENHTPETEGDWDERLAASVQAYSEWMPVRMDSPEDRNIYRSLSYGNLLDLFMTESRIVGRDEQLRGKGATGEIDEAELYDPSRSLLGEEQFNWLVSGLTNSTAKWKIVGSSVMMSQLFMTDQYGNMDSWDGYPVERETLFATIAQSGISNFGSISGDYHTAFASNLVPLNSYQQYGETGMGAVGFEFTTPSVTTANFNEQEEFTLPDGTVINPLAMNLPERHPITLQLEQAAGQYNPHMKYMNIDQHGYMLVDFSQHKIQAEYYYTDTLLEQSSVENFGAAWFVADGSTDLQQTETASPPKEAALPAPLTPPYASIALSHLSTYSTNIFDGGAAEIVAHDPVTQQLFVVNGNDNSIDVLDMSDPENIFIISSIDLASYGAAPNSVAVKDSVVAVAVEADNKQSPGTVVFFSTDGSYLNDVEVGSLPDMLVFTPDGRKVLVANEGEPNDDYTVDPEGSVSIIDISRGVERARVRTADFTHFNPEILRLQEEGVRIFGPGATVAMDLEPEYITVSPDSKTAWISLQENNAVARLDLKSNQITEIMPLGYKDHGAEGNGLDASDEDKEIHFSTWDNLYGMYQPDSLTSFVVDGEHYIITANEGDARDYDGFEEEKRVSKLHLDPLAFPDADAIQDKKQLGRLQVTTTMGDPDGDGLYNKLFSFGGRSFSIYRQNAHGLEQVYDSGDLLGKITAAVYPEDFNSKDDDNDSMDTRSDNKGAEPEGIAHAIIHGRHFAFIGLERIGGVMVFDVSNPMEPAFVQYINNRDFSGDTEAGTAGDLGPEGLTVISSLDSPTGEPLLAVANEVSGTTSLFSIDTSNLSELAPGDLNNDGIVDRMDLAVIRLYLRQSASVFPECDLDGDGWISIRDARKIVRLFTAGR</sequence>
<dbReference type="InterPro" id="IPR029052">
    <property type="entry name" value="Metallo-depent_PP-like"/>
</dbReference>
<feature type="compositionally biased region" description="Basic and acidic residues" evidence="1">
    <location>
        <begin position="949"/>
        <end position="968"/>
    </location>
</feature>
<organism evidence="4 5">
    <name type="scientific">Desulfotalea psychrophila</name>
    <dbReference type="NCBI Taxonomy" id="84980"/>
    <lineage>
        <taxon>Bacteria</taxon>
        <taxon>Pseudomonadati</taxon>
        <taxon>Thermodesulfobacteriota</taxon>
        <taxon>Desulfobulbia</taxon>
        <taxon>Desulfobulbales</taxon>
        <taxon>Desulfocapsaceae</taxon>
        <taxon>Desulfotalea</taxon>
    </lineage>
</organism>
<evidence type="ECO:0000313" key="5">
    <source>
        <dbReference type="Proteomes" id="UP000717534"/>
    </source>
</evidence>
<dbReference type="Gene3D" id="3.60.21.70">
    <property type="entry name" value="PhoD-like phosphatase"/>
    <property type="match status" value="1"/>
</dbReference>
<reference evidence="4 5" key="1">
    <citation type="submission" date="2021-02" db="EMBL/GenBank/DDBJ databases">
        <title>Activity-based single-cell genomes from oceanic crustal fluid captures similar information to metagenomic and metatranscriptomic surveys with orders of magnitude less sampling.</title>
        <authorList>
            <person name="D'Angelo T.S."/>
            <person name="Orcutt B.N."/>
        </authorList>
    </citation>
    <scope>NUCLEOTIDE SEQUENCE [LARGE SCALE GENOMIC DNA]</scope>
    <source>
        <strain evidence="4">AH-315-G02</strain>
    </source>
</reference>
<dbReference type="SUPFAM" id="SSF56300">
    <property type="entry name" value="Metallo-dependent phosphatases"/>
    <property type="match status" value="1"/>
</dbReference>
<feature type="region of interest" description="Disordered" evidence="1">
    <location>
        <begin position="948"/>
        <end position="968"/>
    </location>
</feature>
<dbReference type="InterPro" id="IPR032093">
    <property type="entry name" value="PhoD_N"/>
</dbReference>
<feature type="domain" description="Dockerin" evidence="3">
    <location>
        <begin position="1069"/>
        <end position="1128"/>
    </location>
</feature>
<dbReference type="Gene3D" id="1.10.1330.10">
    <property type="entry name" value="Dockerin domain"/>
    <property type="match status" value="1"/>
</dbReference>
<gene>
    <name evidence="4" type="ORF">JYU06_01185</name>
</gene>
<dbReference type="PROSITE" id="PS51766">
    <property type="entry name" value="DOCKERIN"/>
    <property type="match status" value="1"/>
</dbReference>
<dbReference type="Pfam" id="PF09423">
    <property type="entry name" value="PhoD"/>
    <property type="match status" value="1"/>
</dbReference>
<keyword evidence="2" id="KW-0732">Signal</keyword>
<evidence type="ECO:0000256" key="2">
    <source>
        <dbReference type="SAM" id="SignalP"/>
    </source>
</evidence>
<dbReference type="InterPro" id="IPR011044">
    <property type="entry name" value="Quino_amine_DH_bsu"/>
</dbReference>
<dbReference type="InterPro" id="IPR015943">
    <property type="entry name" value="WD40/YVTN_repeat-like_dom_sf"/>
</dbReference>
<proteinExistence type="predicted"/>
<evidence type="ECO:0000313" key="4">
    <source>
        <dbReference type="EMBL" id="MBN4068127.1"/>
    </source>
</evidence>
<dbReference type="NCBIfam" id="NF038117">
    <property type="entry name" value="choice_anch_I"/>
    <property type="match status" value="1"/>
</dbReference>
<dbReference type="PANTHER" id="PTHR43606:SF2">
    <property type="entry name" value="ALKALINE PHOSPHATASE FAMILY PROTEIN (AFU_ORTHOLOGUE AFUA_5G03860)"/>
    <property type="match status" value="1"/>
</dbReference>
<dbReference type="Gene3D" id="2.60.40.380">
    <property type="entry name" value="Purple acid phosphatase-like, N-terminal"/>
    <property type="match status" value="1"/>
</dbReference>
<dbReference type="SUPFAM" id="SSF63446">
    <property type="entry name" value="Type I dockerin domain"/>
    <property type="match status" value="1"/>
</dbReference>
<keyword evidence="5" id="KW-1185">Reference proteome</keyword>
<dbReference type="Proteomes" id="UP000717534">
    <property type="component" value="Unassembled WGS sequence"/>
</dbReference>
<dbReference type="InterPro" id="IPR036439">
    <property type="entry name" value="Dockerin_dom_sf"/>
</dbReference>
<dbReference type="InterPro" id="IPR018946">
    <property type="entry name" value="PhoD-like_MPP"/>
</dbReference>
<dbReference type="CDD" id="cd07389">
    <property type="entry name" value="MPP_PhoD"/>
    <property type="match status" value="1"/>
</dbReference>
<accession>A0ABS3AU28</accession>
<name>A0ABS3AU28_9BACT</name>
<dbReference type="Pfam" id="PF16655">
    <property type="entry name" value="PhoD_N"/>
    <property type="match status" value="1"/>
</dbReference>
<dbReference type="PANTHER" id="PTHR43606">
    <property type="entry name" value="PHOSPHATASE, PUTATIVE (AFU_ORTHOLOGUE AFUA_6G08710)-RELATED"/>
    <property type="match status" value="1"/>
</dbReference>
<dbReference type="InterPro" id="IPR052900">
    <property type="entry name" value="Phospholipid_Metab_Enz"/>
</dbReference>
<evidence type="ECO:0000256" key="1">
    <source>
        <dbReference type="SAM" id="MobiDB-lite"/>
    </source>
</evidence>
<dbReference type="EMBL" id="JAFITO010000005">
    <property type="protein sequence ID" value="MBN4068127.1"/>
    <property type="molecule type" value="Genomic_DNA"/>
</dbReference>
<dbReference type="InterPro" id="IPR038607">
    <property type="entry name" value="PhoD-like_sf"/>
</dbReference>
<protein>
    <submittedName>
        <fullName evidence="4">Choice-of-anchor I family protein</fullName>
    </submittedName>
</protein>
<dbReference type="Pfam" id="PF22494">
    <property type="entry name" value="choice_anch_I"/>
    <property type="match status" value="1"/>
</dbReference>
<dbReference type="InterPro" id="IPR016134">
    <property type="entry name" value="Dockerin_dom"/>
</dbReference>
<dbReference type="SUPFAM" id="SSF50969">
    <property type="entry name" value="YVTN repeat-like/Quinoprotein amine dehydrogenase"/>
    <property type="match status" value="1"/>
</dbReference>